<dbReference type="PANTHER" id="PTHR35704">
    <property type="entry name" value="OS02G0254600 PROTEIN"/>
    <property type="match status" value="1"/>
</dbReference>
<gene>
    <name evidence="1" type="ORF">C2S53_008407</name>
</gene>
<evidence type="ECO:0000313" key="1">
    <source>
        <dbReference type="EMBL" id="KAH6820491.1"/>
    </source>
</evidence>
<dbReference type="Proteomes" id="UP001190926">
    <property type="component" value="Unassembled WGS sequence"/>
</dbReference>
<keyword evidence="2" id="KW-1185">Reference proteome</keyword>
<reference evidence="1 2" key="1">
    <citation type="journal article" date="2021" name="Nat. Commun.">
        <title>Incipient diploidization of the medicinal plant Perilla within 10,000 years.</title>
        <authorList>
            <person name="Zhang Y."/>
            <person name="Shen Q."/>
            <person name="Leng L."/>
            <person name="Zhang D."/>
            <person name="Chen S."/>
            <person name="Shi Y."/>
            <person name="Ning Z."/>
            <person name="Chen S."/>
        </authorList>
    </citation>
    <scope>NUCLEOTIDE SEQUENCE [LARGE SCALE GENOMIC DNA]</scope>
    <source>
        <strain evidence="2">cv. PC099</strain>
    </source>
</reference>
<sequence length="103" mass="11970">MGNCIETLRGYCPETEKNRIDQEEEAKSEVEKGREKSNNVRIKIVLTKEELEWLMFQMQKSQGKKIEDVLGEIQRSRERTTAAWKPALDSIVESPEVLEGMDR</sequence>
<proteinExistence type="predicted"/>
<comment type="caution">
    <text evidence="1">The sequence shown here is derived from an EMBL/GenBank/DDBJ whole genome shotgun (WGS) entry which is preliminary data.</text>
</comment>
<organism evidence="1 2">
    <name type="scientific">Perilla frutescens var. hirtella</name>
    <name type="common">Perilla citriodora</name>
    <name type="synonym">Perilla setoyensis</name>
    <dbReference type="NCBI Taxonomy" id="608512"/>
    <lineage>
        <taxon>Eukaryota</taxon>
        <taxon>Viridiplantae</taxon>
        <taxon>Streptophyta</taxon>
        <taxon>Embryophyta</taxon>
        <taxon>Tracheophyta</taxon>
        <taxon>Spermatophyta</taxon>
        <taxon>Magnoliopsida</taxon>
        <taxon>eudicotyledons</taxon>
        <taxon>Gunneridae</taxon>
        <taxon>Pentapetalae</taxon>
        <taxon>asterids</taxon>
        <taxon>lamiids</taxon>
        <taxon>Lamiales</taxon>
        <taxon>Lamiaceae</taxon>
        <taxon>Nepetoideae</taxon>
        <taxon>Elsholtzieae</taxon>
        <taxon>Perilla</taxon>
    </lineage>
</organism>
<protein>
    <submittedName>
        <fullName evidence="1">Uncharacterized protein</fullName>
    </submittedName>
</protein>
<evidence type="ECO:0000313" key="2">
    <source>
        <dbReference type="Proteomes" id="UP001190926"/>
    </source>
</evidence>
<dbReference type="AlphaFoldDB" id="A0AAD4ISU2"/>
<dbReference type="PANTHER" id="PTHR35704:SF1">
    <property type="entry name" value="OS02G0254600 PROTEIN"/>
    <property type="match status" value="1"/>
</dbReference>
<name>A0AAD4ISU2_PERFH</name>
<accession>A0AAD4ISU2</accession>
<dbReference type="EMBL" id="SDAM02003674">
    <property type="protein sequence ID" value="KAH6820491.1"/>
    <property type="molecule type" value="Genomic_DNA"/>
</dbReference>